<reference evidence="2" key="3">
    <citation type="journal article" date="2017" name="Nature">
        <title>Genome sequence of the progenitor of the wheat D genome Aegilops tauschii.</title>
        <authorList>
            <person name="Luo M.C."/>
            <person name="Gu Y.Q."/>
            <person name="Puiu D."/>
            <person name="Wang H."/>
            <person name="Twardziok S.O."/>
            <person name="Deal K.R."/>
            <person name="Huo N."/>
            <person name="Zhu T."/>
            <person name="Wang L."/>
            <person name="Wang Y."/>
            <person name="McGuire P.E."/>
            <person name="Liu S."/>
            <person name="Long H."/>
            <person name="Ramasamy R.K."/>
            <person name="Rodriguez J.C."/>
            <person name="Van S.L."/>
            <person name="Yuan L."/>
            <person name="Wang Z."/>
            <person name="Xia Z."/>
            <person name="Xiao L."/>
            <person name="Anderson O.D."/>
            <person name="Ouyang S."/>
            <person name="Liang Y."/>
            <person name="Zimin A.V."/>
            <person name="Pertea G."/>
            <person name="Qi P."/>
            <person name="Bennetzen J.L."/>
            <person name="Dai X."/>
            <person name="Dawson M.W."/>
            <person name="Muller H.G."/>
            <person name="Kugler K."/>
            <person name="Rivarola-Duarte L."/>
            <person name="Spannagl M."/>
            <person name="Mayer K.F.X."/>
            <person name="Lu F.H."/>
            <person name="Bevan M.W."/>
            <person name="Leroy P."/>
            <person name="Li P."/>
            <person name="You F.M."/>
            <person name="Sun Q."/>
            <person name="Liu Z."/>
            <person name="Lyons E."/>
            <person name="Wicker T."/>
            <person name="Salzberg S.L."/>
            <person name="Devos K.M."/>
            <person name="Dvorak J."/>
        </authorList>
    </citation>
    <scope>NUCLEOTIDE SEQUENCE [LARGE SCALE GENOMIC DNA]</scope>
    <source>
        <strain evidence="2">cv. AL8/78</strain>
    </source>
</reference>
<evidence type="ECO:0000256" key="1">
    <source>
        <dbReference type="SAM" id="MobiDB-lite"/>
    </source>
</evidence>
<sequence length="154" mass="16173">AAAPSSAGLVTVYGMSLPQGFIRRKGILAPRIDRHAQNCYKTFKIGRNKVICKPNDAMLDETKDVPKVDEPQAGGTMVDEPQTGGTQSEAPLLEAPQPESSLPVVQTQSPGNPLAGLLNAIAVIASGVLAGLYGTSRQEKEALQSVVSSVNHLQ</sequence>
<reference evidence="3" key="1">
    <citation type="journal article" date="2014" name="Science">
        <title>Ancient hybridizations among the ancestral genomes of bread wheat.</title>
        <authorList>
            <consortium name="International Wheat Genome Sequencing Consortium,"/>
            <person name="Marcussen T."/>
            <person name="Sandve S.R."/>
            <person name="Heier L."/>
            <person name="Spannagl M."/>
            <person name="Pfeifer M."/>
            <person name="Jakobsen K.S."/>
            <person name="Wulff B.B."/>
            <person name="Steuernagel B."/>
            <person name="Mayer K.F."/>
            <person name="Olsen O.A."/>
        </authorList>
    </citation>
    <scope>NUCLEOTIDE SEQUENCE [LARGE SCALE GENOMIC DNA]</scope>
    <source>
        <strain evidence="3">cv. AL8/78</strain>
    </source>
</reference>
<proteinExistence type="predicted"/>
<organism evidence="2 3">
    <name type="scientific">Aegilops tauschii subsp. strangulata</name>
    <name type="common">Goatgrass</name>
    <dbReference type="NCBI Taxonomy" id="200361"/>
    <lineage>
        <taxon>Eukaryota</taxon>
        <taxon>Viridiplantae</taxon>
        <taxon>Streptophyta</taxon>
        <taxon>Embryophyta</taxon>
        <taxon>Tracheophyta</taxon>
        <taxon>Spermatophyta</taxon>
        <taxon>Magnoliopsida</taxon>
        <taxon>Liliopsida</taxon>
        <taxon>Poales</taxon>
        <taxon>Poaceae</taxon>
        <taxon>BOP clade</taxon>
        <taxon>Pooideae</taxon>
        <taxon>Triticodae</taxon>
        <taxon>Triticeae</taxon>
        <taxon>Triticinae</taxon>
        <taxon>Aegilops</taxon>
    </lineage>
</organism>
<dbReference type="Proteomes" id="UP000015105">
    <property type="component" value="Chromosome 3D"/>
</dbReference>
<feature type="region of interest" description="Disordered" evidence="1">
    <location>
        <begin position="63"/>
        <end position="108"/>
    </location>
</feature>
<accession>A0A453E8R1</accession>
<protein>
    <submittedName>
        <fullName evidence="2">Uncharacterized protein</fullName>
    </submittedName>
</protein>
<dbReference type="EnsemblPlants" id="AET3Gv20259600.5">
    <property type="protein sequence ID" value="AET3Gv20259600.5"/>
    <property type="gene ID" value="AET3Gv20259600"/>
</dbReference>
<evidence type="ECO:0000313" key="3">
    <source>
        <dbReference type="Proteomes" id="UP000015105"/>
    </source>
</evidence>
<dbReference type="Gramene" id="AET3Gv20259600.5">
    <property type="protein sequence ID" value="AET3Gv20259600.5"/>
    <property type="gene ID" value="AET3Gv20259600"/>
</dbReference>
<reference evidence="2" key="5">
    <citation type="journal article" date="2021" name="G3 (Bethesda)">
        <title>Aegilops tauschii genome assembly Aet v5.0 features greater sequence contiguity and improved annotation.</title>
        <authorList>
            <person name="Wang L."/>
            <person name="Zhu T."/>
            <person name="Rodriguez J.C."/>
            <person name="Deal K.R."/>
            <person name="Dubcovsky J."/>
            <person name="McGuire P.E."/>
            <person name="Lux T."/>
            <person name="Spannagl M."/>
            <person name="Mayer K.F.X."/>
            <person name="Baldrich P."/>
            <person name="Meyers B.C."/>
            <person name="Huo N."/>
            <person name="Gu Y.Q."/>
            <person name="Zhou H."/>
            <person name="Devos K.M."/>
            <person name="Bennetzen J.L."/>
            <person name="Unver T."/>
            <person name="Budak H."/>
            <person name="Gulick P.J."/>
            <person name="Galiba G."/>
            <person name="Kalapos B."/>
            <person name="Nelson D.R."/>
            <person name="Li P."/>
            <person name="You F.M."/>
            <person name="Luo M.C."/>
            <person name="Dvorak J."/>
        </authorList>
    </citation>
    <scope>NUCLEOTIDE SEQUENCE [LARGE SCALE GENOMIC DNA]</scope>
    <source>
        <strain evidence="2">cv. AL8/78</strain>
    </source>
</reference>
<dbReference type="AlphaFoldDB" id="A0A453E8R1"/>
<evidence type="ECO:0000313" key="2">
    <source>
        <dbReference type="EnsemblPlants" id="AET3Gv20259600.5"/>
    </source>
</evidence>
<reference evidence="3" key="2">
    <citation type="journal article" date="2017" name="Nat. Plants">
        <title>The Aegilops tauschii genome reveals multiple impacts of transposons.</title>
        <authorList>
            <person name="Zhao G."/>
            <person name="Zou C."/>
            <person name="Li K."/>
            <person name="Wang K."/>
            <person name="Li T."/>
            <person name="Gao L."/>
            <person name="Zhang X."/>
            <person name="Wang H."/>
            <person name="Yang Z."/>
            <person name="Liu X."/>
            <person name="Jiang W."/>
            <person name="Mao L."/>
            <person name="Kong X."/>
            <person name="Jiao Y."/>
            <person name="Jia J."/>
        </authorList>
    </citation>
    <scope>NUCLEOTIDE SEQUENCE [LARGE SCALE GENOMIC DNA]</scope>
    <source>
        <strain evidence="3">cv. AL8/78</strain>
    </source>
</reference>
<name>A0A453E8R1_AEGTS</name>
<keyword evidence="3" id="KW-1185">Reference proteome</keyword>
<reference evidence="2" key="4">
    <citation type="submission" date="2019-03" db="UniProtKB">
        <authorList>
            <consortium name="EnsemblPlants"/>
        </authorList>
    </citation>
    <scope>IDENTIFICATION</scope>
</reference>
<feature type="compositionally biased region" description="Polar residues" evidence="1">
    <location>
        <begin position="98"/>
        <end position="108"/>
    </location>
</feature>